<keyword evidence="12" id="KW-0832">Ubl conjugation</keyword>
<dbReference type="Pfam" id="PF00508">
    <property type="entry name" value="PPV_E2_N"/>
    <property type="match status" value="1"/>
</dbReference>
<keyword evidence="10 12" id="KW-0010">Activator</keyword>
<comment type="similarity">
    <text evidence="2">Belongs to the papillomaviridae E8^E2C protein family.</text>
</comment>
<feature type="domain" description="Papillomavirus E2 C-terminal" evidence="15">
    <location>
        <begin position="319"/>
        <end position="392"/>
    </location>
</feature>
<comment type="PTM">
    <text evidence="12">Sumoylation plays a regulatory role in E2 transcriptional activity.</text>
</comment>
<protein>
    <recommendedName>
        <fullName evidence="12">Regulatory protein E2</fullName>
    </recommendedName>
</protein>
<dbReference type="GO" id="GO:0006351">
    <property type="term" value="P:DNA-templated transcription"/>
    <property type="evidence" value="ECO:0007669"/>
    <property type="project" value="UniProtKB-UniRule"/>
</dbReference>
<keyword evidence="4 12" id="KW-0244">Early protein</keyword>
<dbReference type="GO" id="GO:0006260">
    <property type="term" value="P:DNA replication"/>
    <property type="evidence" value="ECO:0007669"/>
    <property type="project" value="UniProtKB-KW"/>
</dbReference>
<dbReference type="Gene3D" id="2.170.200.10">
    <property type="entry name" value="Papillomavirus E2 early protein domain"/>
    <property type="match status" value="1"/>
</dbReference>
<evidence type="ECO:0000256" key="8">
    <source>
        <dbReference type="ARBA" id="ARBA00023015"/>
    </source>
</evidence>
<evidence type="ECO:0000256" key="5">
    <source>
        <dbReference type="ARBA" id="ARBA00022553"/>
    </source>
</evidence>
<dbReference type="EMBL" id="MH777244">
    <property type="protein sequence ID" value="AYA93953.1"/>
    <property type="molecule type" value="Genomic_DNA"/>
</dbReference>
<comment type="subcellular location">
    <subcellularLocation>
        <location evidence="1 12">Host nucleus</location>
    </subcellularLocation>
</comment>
<evidence type="ECO:0000256" key="11">
    <source>
        <dbReference type="ARBA" id="ARBA00023163"/>
    </source>
</evidence>
<evidence type="ECO:0000256" key="12">
    <source>
        <dbReference type="HAMAP-Rule" id="MF_04001"/>
    </source>
</evidence>
<dbReference type="GO" id="GO:0039693">
    <property type="term" value="P:viral DNA genome replication"/>
    <property type="evidence" value="ECO:0007669"/>
    <property type="project" value="UniProtKB-UniRule"/>
</dbReference>
<evidence type="ECO:0000256" key="9">
    <source>
        <dbReference type="ARBA" id="ARBA00023125"/>
    </source>
</evidence>
<evidence type="ECO:0000256" key="4">
    <source>
        <dbReference type="ARBA" id="ARBA00022518"/>
    </source>
</evidence>
<evidence type="ECO:0000256" key="7">
    <source>
        <dbReference type="ARBA" id="ARBA00022705"/>
    </source>
</evidence>
<feature type="domain" description="Papillomavirus E2 N-terminal" evidence="14">
    <location>
        <begin position="10"/>
        <end position="207"/>
    </location>
</feature>
<sequence length="396" mass="44573">MSAVRVETRESLAERFAAEQEVQLALIEKDSKHLIDHINYWDSVRKENIIGYYARQEGITRLGMQPLPVLAVLEYKAKEAIKMKLLLTSLSKSAFANEPWTLSECSAEIINTKPKNCFKKKPYAVTVYFGSDPENRYPYTNWDAIYFEDDNSTWHKASGQVDSNGLYFRDNTGDLAYFTLFLPDAERFGHSGLWTIKYKNETVFASVTSSTARAIPGPSDETDRSTTHPSSPKKASTPRKRRHETDEDTASLSPTSTSTGFRLRRGEQQGERASPRTRRRRGDLSGVPSPEEVGSGSRTVKGKNLSRVGRLQAEARDPPLICLKGSANTLKCFRYRLGQRHAHTFLSASTAFHWVGDDDSARILVAFSNEKQRETFLQHITLPKGTDYCLGSLNCL</sequence>
<dbReference type="Gene3D" id="3.30.70.330">
    <property type="match status" value="1"/>
</dbReference>
<evidence type="ECO:0000256" key="10">
    <source>
        <dbReference type="ARBA" id="ARBA00023159"/>
    </source>
</evidence>
<dbReference type="Gene3D" id="1.10.287.30">
    <property type="entry name" value="E2 (early) protein, N terminal domain, subdomain 1"/>
    <property type="match status" value="1"/>
</dbReference>
<dbReference type="GO" id="GO:0006275">
    <property type="term" value="P:regulation of DNA replication"/>
    <property type="evidence" value="ECO:0007669"/>
    <property type="project" value="UniProtKB-UniRule"/>
</dbReference>
<gene>
    <name evidence="12" type="primary">E2</name>
</gene>
<feature type="compositionally biased region" description="Polar residues" evidence="13">
    <location>
        <begin position="250"/>
        <end position="260"/>
    </location>
</feature>
<evidence type="ECO:0000256" key="2">
    <source>
        <dbReference type="ARBA" id="ARBA00007794"/>
    </source>
</evidence>
<evidence type="ECO:0000256" key="3">
    <source>
        <dbReference type="ARBA" id="ARBA00022491"/>
    </source>
</evidence>
<dbReference type="HAMAP" id="MF_04001">
    <property type="entry name" value="PPV_E2"/>
    <property type="match status" value="1"/>
</dbReference>
<proteinExistence type="inferred from homology"/>
<dbReference type="GO" id="GO:0003677">
    <property type="term" value="F:DNA binding"/>
    <property type="evidence" value="ECO:0007669"/>
    <property type="project" value="UniProtKB-UniRule"/>
</dbReference>
<feature type="cross-link" description="Glycyl lysine isopeptide (Lys-Gly) (interchain with G-Cter in SUMO)" evidence="12">
    <location>
        <position position="324"/>
    </location>
</feature>
<comment type="caution">
    <text evidence="12">Lacks conserved residue(s) required for the propagation of feature annotation.</text>
</comment>
<dbReference type="InterPro" id="IPR035975">
    <property type="entry name" value="E2/EBNA1_C_sf"/>
</dbReference>
<feature type="region of interest" description="Disordered" evidence="13">
    <location>
        <begin position="209"/>
        <end position="311"/>
    </location>
</feature>
<dbReference type="GO" id="GO:0000166">
    <property type="term" value="F:nucleotide binding"/>
    <property type="evidence" value="ECO:0007669"/>
    <property type="project" value="UniProtKB-UniRule"/>
</dbReference>
<evidence type="ECO:0000256" key="13">
    <source>
        <dbReference type="SAM" id="MobiDB-lite"/>
    </source>
</evidence>
<dbReference type="GO" id="GO:0003700">
    <property type="term" value="F:DNA-binding transcription factor activity"/>
    <property type="evidence" value="ECO:0007669"/>
    <property type="project" value="UniProtKB-UniRule"/>
</dbReference>
<keyword evidence="12" id="KW-1017">Isopeptide bond</keyword>
<comment type="PTM">
    <text evidence="12">Phosphorylated.</text>
</comment>
<evidence type="ECO:0000256" key="6">
    <source>
        <dbReference type="ARBA" id="ARBA00022562"/>
    </source>
</evidence>
<keyword evidence="3 12" id="KW-0678">Repressor</keyword>
<keyword evidence="11 12" id="KW-0804">Transcription</keyword>
<dbReference type="InterPro" id="IPR000427">
    <property type="entry name" value="Papillomavirus_E2_C"/>
</dbReference>
<dbReference type="InterPro" id="IPR036050">
    <property type="entry name" value="Regulatory_protein_E2_N"/>
</dbReference>
<dbReference type="InterPro" id="IPR033668">
    <property type="entry name" value="Reg_prot_E2"/>
</dbReference>
<feature type="compositionally biased region" description="Basic and acidic residues" evidence="13">
    <location>
        <begin position="264"/>
        <end position="274"/>
    </location>
</feature>
<feature type="region of interest" description="DNA-binding domain" evidence="12">
    <location>
        <begin position="317"/>
        <end position="396"/>
    </location>
</feature>
<keyword evidence="7 12" id="KW-0235">DNA replication</keyword>
<organism evidence="16">
    <name type="scientific">Human papillomavirus</name>
    <dbReference type="NCBI Taxonomy" id="10566"/>
    <lineage>
        <taxon>Viruses</taxon>
        <taxon>Monodnaviria</taxon>
        <taxon>Shotokuvirae</taxon>
        <taxon>Cossaviricota</taxon>
        <taxon>Papovaviricetes</taxon>
        <taxon>Zurhausenvirales</taxon>
        <taxon>Papillomaviridae</taxon>
    </lineage>
</organism>
<evidence type="ECO:0000313" key="16">
    <source>
        <dbReference type="EMBL" id="AYA93953.1"/>
    </source>
</evidence>
<dbReference type="Pfam" id="PF00511">
    <property type="entry name" value="PPV_E2_C"/>
    <property type="match status" value="1"/>
</dbReference>
<name>A0A385PLN1_9PAPI</name>
<comment type="similarity">
    <text evidence="12">Belongs to the papillomaviridae E2 protein family.</text>
</comment>
<evidence type="ECO:0000256" key="1">
    <source>
        <dbReference type="ARBA" id="ARBA00004147"/>
    </source>
</evidence>
<accession>A0A385PLN1</accession>
<dbReference type="SUPFAM" id="SSF54957">
    <property type="entry name" value="Viral DNA-binding domain"/>
    <property type="match status" value="1"/>
</dbReference>
<dbReference type="InterPro" id="IPR012677">
    <property type="entry name" value="Nucleotide-bd_a/b_plait_sf"/>
</dbReference>
<keyword evidence="8 12" id="KW-0805">Transcription regulation</keyword>
<dbReference type="SUPFAM" id="SSF51332">
    <property type="entry name" value="E2 regulatory, transactivation domain"/>
    <property type="match status" value="1"/>
</dbReference>
<keyword evidence="6 12" id="KW-1048">Host nucleus</keyword>
<comment type="function">
    <text evidence="12">Plays a role in the initiation of viral DNA replication. A dimer of E2 interacts with a dimer of E1 in order to improve specificity of E1 DNA binding activity. Once the complex recognizes and binds DNA at specific sites, the E2 dimer is removed from DNA. E2 also regulates viral transcription through binding to the E2RE response element (5'-ACCNNNNNNGGT-3') present in multiple copies in the regulatory regions of the viral genome. Activates or represses transcription depending on E2RE's position with regards to proximal promoter elements including the TATA-box. Repression occurs by sterically hindering the assembly of the transcription initiation complex.</text>
</comment>
<dbReference type="InterPro" id="IPR042503">
    <property type="entry name" value="Regulatory_protein_E2_N_1"/>
</dbReference>
<reference evidence="16" key="1">
    <citation type="journal article" date="2018" name="Nat. Med.">
        <title>Expanded skin virome in DOCK8-deficient patients.</title>
        <authorList>
            <consortium name="NISC Comparative Sequencing Program"/>
            <person name="Tirosh O."/>
            <person name="Conlan S."/>
            <person name="Deming C."/>
            <person name="Lee-Lin S.Q."/>
            <person name="Huang X."/>
            <person name="Su H.C."/>
            <person name="Freeman A.F."/>
            <person name="Segre J.A."/>
            <person name="Kong H.H."/>
        </authorList>
    </citation>
    <scope>NUCLEOTIDE SEQUENCE</scope>
    <source>
        <strain evidence="16">HPV-mSK_102</strain>
    </source>
</reference>
<comment type="subunit">
    <text evidence="12">Binds DNA as homodimer. Interacts with protein E1; this interaction greatly increases E1 DNA-binding activity. Interacts with protein L1; this interaction enhances E2-dependent replication and transcription activation. Interacts with protein L2; this interaction inhibits E2 transcriptional activity but not DNA replication function E2. Interacts with protein E7; this interaction inhibits E7 oncogenic activity. Interacts with host TAF1; this interaction modulates E2-dependent transcriptional regulation. Interacts with host BRD4; this interaction mediates E2 transcriptional activation function. Additionally, the interaction with host BRD4 on mitotic chromosomes mediates tethering of the viral genome. Interacts with host TOPBP1; this interaction is required for optimal viral DNA replication.</text>
</comment>
<keyword evidence="5 12" id="KW-0597">Phosphoprotein</keyword>
<dbReference type="InterPro" id="IPR001866">
    <property type="entry name" value="PPV_E2_N"/>
</dbReference>
<dbReference type="InterPro" id="IPR042504">
    <property type="entry name" value="Regulatory_protein_E2_N_2"/>
</dbReference>
<dbReference type="GO" id="GO:0042025">
    <property type="term" value="C:host cell nucleus"/>
    <property type="evidence" value="ECO:0007669"/>
    <property type="project" value="UniProtKB-SubCell"/>
</dbReference>
<evidence type="ECO:0000259" key="15">
    <source>
        <dbReference type="Pfam" id="PF00511"/>
    </source>
</evidence>
<evidence type="ECO:0000259" key="14">
    <source>
        <dbReference type="Pfam" id="PF00508"/>
    </source>
</evidence>
<keyword evidence="9 12" id="KW-0238">DNA-binding</keyword>